<comment type="caution">
    <text evidence="1">The sequence shown here is derived from an EMBL/GenBank/DDBJ whole genome shotgun (WGS) entry which is preliminary data.</text>
</comment>
<sequence length="248" mass="28007">MVDLTLWKQLELLKTPKYRWVDLTHELSPETPHWYGFQPLGIKILFDFDQAPMKVFEYTVPGQYGTHVDVPSHFDANGRTAAEIRVDEFAYPLCVIDKSAECAGDCDYALTADDVLEWEKQYGRIPEGAFVALRSDWYKRPAAEFDNKDAEGNARYPGWDLETVKWLCAERKIGSIGHETPDTDPACRQCSIGFAAEDYILRQDKIQVELLCNLDKVPPVGAIIFCTFPKLKGGTGFPARCFAVCPAE</sequence>
<dbReference type="GO" id="GO:0004061">
    <property type="term" value="F:arylformamidase activity"/>
    <property type="evidence" value="ECO:0007669"/>
    <property type="project" value="UniProtKB-EC"/>
</dbReference>
<keyword evidence="1" id="KW-0378">Hydrolase</keyword>
<reference evidence="1" key="1">
    <citation type="submission" date="2019-08" db="EMBL/GenBank/DDBJ databases">
        <authorList>
            <person name="Kucharzyk K."/>
            <person name="Murdoch R.W."/>
            <person name="Higgins S."/>
            <person name="Loffler F."/>
        </authorList>
    </citation>
    <scope>NUCLEOTIDE SEQUENCE</scope>
</reference>
<dbReference type="InterPro" id="IPR007325">
    <property type="entry name" value="KFase/CYL"/>
</dbReference>
<dbReference type="PANTHER" id="PTHR31118">
    <property type="entry name" value="CYCLASE-LIKE PROTEIN 2"/>
    <property type="match status" value="1"/>
</dbReference>
<accession>A0A645ENB2</accession>
<proteinExistence type="predicted"/>
<organism evidence="1">
    <name type="scientific">bioreactor metagenome</name>
    <dbReference type="NCBI Taxonomy" id="1076179"/>
    <lineage>
        <taxon>unclassified sequences</taxon>
        <taxon>metagenomes</taxon>
        <taxon>ecological metagenomes</taxon>
    </lineage>
</organism>
<dbReference type="EMBL" id="VSSQ01049428">
    <property type="protein sequence ID" value="MPN03505.1"/>
    <property type="molecule type" value="Genomic_DNA"/>
</dbReference>
<name>A0A645ENB2_9ZZZZ</name>
<gene>
    <name evidence="1" type="primary">kynB_21</name>
    <name evidence="1" type="ORF">SDC9_150735</name>
</gene>
<dbReference type="SUPFAM" id="SSF102198">
    <property type="entry name" value="Putative cyclase"/>
    <property type="match status" value="1"/>
</dbReference>
<dbReference type="PANTHER" id="PTHR31118:SF12">
    <property type="entry name" value="CYCLASE-LIKE PROTEIN 2"/>
    <property type="match status" value="1"/>
</dbReference>
<dbReference type="GO" id="GO:0019441">
    <property type="term" value="P:L-tryptophan catabolic process to kynurenine"/>
    <property type="evidence" value="ECO:0007669"/>
    <property type="project" value="InterPro"/>
</dbReference>
<dbReference type="InterPro" id="IPR037175">
    <property type="entry name" value="KFase_sf"/>
</dbReference>
<evidence type="ECO:0000313" key="1">
    <source>
        <dbReference type="EMBL" id="MPN03505.1"/>
    </source>
</evidence>
<dbReference type="EC" id="3.5.1.9" evidence="1"/>
<dbReference type="Pfam" id="PF04199">
    <property type="entry name" value="Cyclase"/>
    <property type="match status" value="1"/>
</dbReference>
<dbReference type="AlphaFoldDB" id="A0A645ENB2"/>
<protein>
    <submittedName>
        <fullName evidence="1">Kynurenine formamidase</fullName>
        <ecNumber evidence="1">3.5.1.9</ecNumber>
    </submittedName>
</protein>
<dbReference type="Gene3D" id="3.50.30.50">
    <property type="entry name" value="Putative cyclase"/>
    <property type="match status" value="1"/>
</dbReference>